<feature type="transmembrane region" description="Helical" evidence="5">
    <location>
        <begin position="294"/>
        <end position="312"/>
    </location>
</feature>
<keyword evidence="3 5" id="KW-1133">Transmembrane helix</keyword>
<dbReference type="OrthoDB" id="206873at2759"/>
<dbReference type="PANTHER" id="PTHR22950">
    <property type="entry name" value="AMINO ACID TRANSPORTER"/>
    <property type="match status" value="1"/>
</dbReference>
<feature type="domain" description="Amino acid transporter transmembrane" evidence="6">
    <location>
        <begin position="47"/>
        <end position="377"/>
    </location>
</feature>
<feature type="transmembrane region" description="Helical" evidence="5">
    <location>
        <begin position="367"/>
        <end position="389"/>
    </location>
</feature>
<dbReference type="PANTHER" id="PTHR22950:SF461">
    <property type="entry name" value="AMINO ACID TRANSPORTER TRANSMEMBRANE DOMAIN-CONTAINING PROTEIN"/>
    <property type="match status" value="1"/>
</dbReference>
<feature type="transmembrane region" description="Helical" evidence="5">
    <location>
        <begin position="67"/>
        <end position="92"/>
    </location>
</feature>
<feature type="transmembrane region" description="Helical" evidence="5">
    <location>
        <begin position="132"/>
        <end position="151"/>
    </location>
</feature>
<evidence type="ECO:0000256" key="2">
    <source>
        <dbReference type="ARBA" id="ARBA00022692"/>
    </source>
</evidence>
<dbReference type="GO" id="GO:0015179">
    <property type="term" value="F:L-amino acid transmembrane transporter activity"/>
    <property type="evidence" value="ECO:0007669"/>
    <property type="project" value="TreeGrafter"/>
</dbReference>
<evidence type="ECO:0000313" key="8">
    <source>
        <dbReference type="Proteomes" id="UP000291116"/>
    </source>
</evidence>
<evidence type="ECO:0000259" key="6">
    <source>
        <dbReference type="Pfam" id="PF01490"/>
    </source>
</evidence>
<dbReference type="GO" id="GO:0016020">
    <property type="term" value="C:membrane"/>
    <property type="evidence" value="ECO:0007669"/>
    <property type="project" value="UniProtKB-SubCell"/>
</dbReference>
<evidence type="ECO:0000256" key="3">
    <source>
        <dbReference type="ARBA" id="ARBA00022989"/>
    </source>
</evidence>
<feature type="transmembrane region" description="Helical" evidence="5">
    <location>
        <begin position="318"/>
        <end position="339"/>
    </location>
</feature>
<feature type="transmembrane region" description="Helical" evidence="5">
    <location>
        <begin position="250"/>
        <end position="273"/>
    </location>
</feature>
<name>A0A448Z8K5_9STRA</name>
<dbReference type="Proteomes" id="UP000291116">
    <property type="component" value="Unassembled WGS sequence"/>
</dbReference>
<accession>A0A448Z8K5</accession>
<evidence type="ECO:0000256" key="4">
    <source>
        <dbReference type="ARBA" id="ARBA00023136"/>
    </source>
</evidence>
<feature type="transmembrane region" description="Helical" evidence="5">
    <location>
        <begin position="171"/>
        <end position="189"/>
    </location>
</feature>
<keyword evidence="2 5" id="KW-0812">Transmembrane</keyword>
<feature type="transmembrane region" description="Helical" evidence="5">
    <location>
        <begin position="210"/>
        <end position="230"/>
    </location>
</feature>
<evidence type="ECO:0000313" key="7">
    <source>
        <dbReference type="EMBL" id="VEU38334.1"/>
    </source>
</evidence>
<gene>
    <name evidence="7" type="ORF">PSNMU_V1.4_AUG-EV-PASAV3_0051540</name>
</gene>
<comment type="subcellular location">
    <subcellularLocation>
        <location evidence="1">Membrane</location>
        <topology evidence="1">Multi-pass membrane protein</topology>
    </subcellularLocation>
</comment>
<feature type="transmembrane region" description="Helical" evidence="5">
    <location>
        <begin position="98"/>
        <end position="120"/>
    </location>
</feature>
<keyword evidence="8" id="KW-1185">Reference proteome</keyword>
<proteinExistence type="predicted"/>
<dbReference type="InterPro" id="IPR013057">
    <property type="entry name" value="AA_transpt_TM"/>
</dbReference>
<sequence length="403" mass="43718">MKATIETALTTASEHDNYRTLETSIDEDREQQYNIKCETPGDVATFDFVGMASAIFNDPGTTRLVMLLYYVNIFLVLGNYILVMSHAVIALFDSGGNGGGVLSCVPIAGLFASTLMFAVCQLSTMANLGRTASNVSLSALGVVLLQCLYFSRTNTNANDGSDNFEGNAVGLRLLLRQMSACGSIGFAVGSQKLFLNIRHEFANRSDAPKSLGMALATFGSVYVFIVLAAGENPPGMLFDAIPRGTIHRQAAGLFLWIHVVVSYAINSQAICASMDRNFFGGWEPVLTWSDRRRWTALTAFMASSAFFVANAVPFFKDLVAFCGALTSVPLTLLLPAVFYRHACENVAVWLPPLDWEALVACRSCASYALLVFSSLFMVLATLGSVYSILSDWEHRTGGFFSCQ</sequence>
<dbReference type="AlphaFoldDB" id="A0A448Z8K5"/>
<organism evidence="7 8">
    <name type="scientific">Pseudo-nitzschia multistriata</name>
    <dbReference type="NCBI Taxonomy" id="183589"/>
    <lineage>
        <taxon>Eukaryota</taxon>
        <taxon>Sar</taxon>
        <taxon>Stramenopiles</taxon>
        <taxon>Ochrophyta</taxon>
        <taxon>Bacillariophyta</taxon>
        <taxon>Bacillariophyceae</taxon>
        <taxon>Bacillariophycidae</taxon>
        <taxon>Bacillariales</taxon>
        <taxon>Bacillariaceae</taxon>
        <taxon>Pseudo-nitzschia</taxon>
    </lineage>
</organism>
<reference evidence="7 8" key="1">
    <citation type="submission" date="2019-01" db="EMBL/GenBank/DDBJ databases">
        <authorList>
            <person name="Ferrante I. M."/>
        </authorList>
    </citation>
    <scope>NUCLEOTIDE SEQUENCE [LARGE SCALE GENOMIC DNA]</scope>
    <source>
        <strain evidence="7 8">B856</strain>
    </source>
</reference>
<protein>
    <recommendedName>
        <fullName evidence="6">Amino acid transporter transmembrane domain-containing protein</fullName>
    </recommendedName>
</protein>
<keyword evidence="4 5" id="KW-0472">Membrane</keyword>
<evidence type="ECO:0000256" key="1">
    <source>
        <dbReference type="ARBA" id="ARBA00004141"/>
    </source>
</evidence>
<dbReference type="Pfam" id="PF01490">
    <property type="entry name" value="Aa_trans"/>
    <property type="match status" value="1"/>
</dbReference>
<evidence type="ECO:0000256" key="5">
    <source>
        <dbReference type="SAM" id="Phobius"/>
    </source>
</evidence>
<dbReference type="EMBL" id="CAACVS010000164">
    <property type="protein sequence ID" value="VEU38334.1"/>
    <property type="molecule type" value="Genomic_DNA"/>
</dbReference>